<dbReference type="EMBL" id="JAFCJH010000076">
    <property type="protein sequence ID" value="MBR0801273.1"/>
    <property type="molecule type" value="Genomic_DNA"/>
</dbReference>
<evidence type="ECO:0000313" key="9">
    <source>
        <dbReference type="Proteomes" id="UP001315278"/>
    </source>
</evidence>
<dbReference type="Pfam" id="PF13505">
    <property type="entry name" value="OMP_b-brl"/>
    <property type="match status" value="1"/>
</dbReference>
<dbReference type="SUPFAM" id="SSF56925">
    <property type="entry name" value="OMPA-like"/>
    <property type="match status" value="1"/>
</dbReference>
<proteinExistence type="inferred from homology"/>
<accession>A0ABS5FWP7</accession>
<dbReference type="InterPro" id="IPR051692">
    <property type="entry name" value="OMP-like"/>
</dbReference>
<evidence type="ECO:0000256" key="3">
    <source>
        <dbReference type="ARBA" id="ARBA00023136"/>
    </source>
</evidence>
<evidence type="ECO:0000256" key="5">
    <source>
        <dbReference type="ARBA" id="ARBA00038306"/>
    </source>
</evidence>
<dbReference type="Proteomes" id="UP001315278">
    <property type="component" value="Unassembled WGS sequence"/>
</dbReference>
<evidence type="ECO:0000256" key="4">
    <source>
        <dbReference type="ARBA" id="ARBA00023237"/>
    </source>
</evidence>
<keyword evidence="4" id="KW-0998">Cell outer membrane</keyword>
<feature type="chain" id="PRO_5047487564" evidence="6">
    <location>
        <begin position="22"/>
        <end position="251"/>
    </location>
</feature>
<evidence type="ECO:0000256" key="1">
    <source>
        <dbReference type="ARBA" id="ARBA00004442"/>
    </source>
</evidence>
<protein>
    <submittedName>
        <fullName evidence="8">Outer membrane beta-barrel protein</fullName>
    </submittedName>
</protein>
<comment type="subcellular location">
    <subcellularLocation>
        <location evidence="1">Cell outer membrane</location>
    </subcellularLocation>
</comment>
<comment type="similarity">
    <text evidence="5">Belongs to the Omp25/RopB family.</text>
</comment>
<keyword evidence="9" id="KW-1185">Reference proteome</keyword>
<gene>
    <name evidence="8" type="ORF">JQ615_38585</name>
</gene>
<keyword evidence="2 6" id="KW-0732">Signal</keyword>
<organism evidence="8 9">
    <name type="scientific">Bradyrhizobium jicamae</name>
    <dbReference type="NCBI Taxonomy" id="280332"/>
    <lineage>
        <taxon>Bacteria</taxon>
        <taxon>Pseudomonadati</taxon>
        <taxon>Pseudomonadota</taxon>
        <taxon>Alphaproteobacteria</taxon>
        <taxon>Hyphomicrobiales</taxon>
        <taxon>Nitrobacteraceae</taxon>
        <taxon>Bradyrhizobium</taxon>
    </lineage>
</organism>
<name>A0ABS5FWP7_9BRAD</name>
<dbReference type="Gene3D" id="2.40.160.20">
    <property type="match status" value="1"/>
</dbReference>
<evidence type="ECO:0000256" key="2">
    <source>
        <dbReference type="ARBA" id="ARBA00022729"/>
    </source>
</evidence>
<dbReference type="PANTHER" id="PTHR34001:SF3">
    <property type="entry name" value="BLL7405 PROTEIN"/>
    <property type="match status" value="1"/>
</dbReference>
<dbReference type="RefSeq" id="WP_212495375.1">
    <property type="nucleotide sequence ID" value="NZ_JAFCJH010000076.1"/>
</dbReference>
<evidence type="ECO:0000256" key="6">
    <source>
        <dbReference type="SAM" id="SignalP"/>
    </source>
</evidence>
<sequence>MRLILAAGSLLMFGAGGAASAADMAIKAPPVVAPIMYNWEGCYIGGNGGGGWSRMDTSQAFIDPGIPANGNYGREHDNGGVGGVQAGCDFMAGKDLVFGVQGMFDWGNINGSHALADFPTFSEANNLRSIGTATGRIGYLWTPQFLGYVKGGIAFLNNKNQVFFPGGALLESSNFWLPGMTVGVGGEWMFTPNWSVFLEWNYMWIEDTSGQHFAAPGTTVGEVLNVKQTAQTVQLGINYKFHWDGPVVARY</sequence>
<dbReference type="PANTHER" id="PTHR34001">
    <property type="entry name" value="BLL7405 PROTEIN"/>
    <property type="match status" value="1"/>
</dbReference>
<comment type="caution">
    <text evidence="8">The sequence shown here is derived from an EMBL/GenBank/DDBJ whole genome shotgun (WGS) entry which is preliminary data.</text>
</comment>
<evidence type="ECO:0000259" key="7">
    <source>
        <dbReference type="Pfam" id="PF13505"/>
    </source>
</evidence>
<feature type="signal peptide" evidence="6">
    <location>
        <begin position="1"/>
        <end position="21"/>
    </location>
</feature>
<dbReference type="InterPro" id="IPR011250">
    <property type="entry name" value="OMP/PagP_B-barrel"/>
</dbReference>
<dbReference type="InterPro" id="IPR027385">
    <property type="entry name" value="Beta-barrel_OMP"/>
</dbReference>
<feature type="domain" description="Outer membrane protein beta-barrel" evidence="7">
    <location>
        <begin position="22"/>
        <end position="241"/>
    </location>
</feature>
<keyword evidence="3" id="KW-0472">Membrane</keyword>
<evidence type="ECO:0000313" key="8">
    <source>
        <dbReference type="EMBL" id="MBR0801273.1"/>
    </source>
</evidence>
<reference evidence="9" key="1">
    <citation type="journal article" date="2021" name="ISME J.">
        <title>Evolutionary origin and ecological implication of a unique nif island in free-living Bradyrhizobium lineages.</title>
        <authorList>
            <person name="Tao J."/>
        </authorList>
    </citation>
    <scope>NUCLEOTIDE SEQUENCE [LARGE SCALE GENOMIC DNA]</scope>
    <source>
        <strain evidence="9">SZCCT0434</strain>
    </source>
</reference>